<evidence type="ECO:0000256" key="1">
    <source>
        <dbReference type="SAM" id="MobiDB-lite"/>
    </source>
</evidence>
<reference evidence="2" key="1">
    <citation type="journal article" date="2020" name="Stud. Mycol.">
        <title>101 Dothideomycetes genomes: a test case for predicting lifestyles and emergence of pathogens.</title>
        <authorList>
            <person name="Haridas S."/>
            <person name="Albert R."/>
            <person name="Binder M."/>
            <person name="Bloem J."/>
            <person name="Labutti K."/>
            <person name="Salamov A."/>
            <person name="Andreopoulos B."/>
            <person name="Baker S."/>
            <person name="Barry K."/>
            <person name="Bills G."/>
            <person name="Bluhm B."/>
            <person name="Cannon C."/>
            <person name="Castanera R."/>
            <person name="Culley D."/>
            <person name="Daum C."/>
            <person name="Ezra D."/>
            <person name="Gonzalez J."/>
            <person name="Henrissat B."/>
            <person name="Kuo A."/>
            <person name="Liang C."/>
            <person name="Lipzen A."/>
            <person name="Lutzoni F."/>
            <person name="Magnuson J."/>
            <person name="Mondo S."/>
            <person name="Nolan M."/>
            <person name="Ohm R."/>
            <person name="Pangilinan J."/>
            <person name="Park H.-J."/>
            <person name="Ramirez L."/>
            <person name="Alfaro M."/>
            <person name="Sun H."/>
            <person name="Tritt A."/>
            <person name="Yoshinaga Y."/>
            <person name="Zwiers L.-H."/>
            <person name="Turgeon B."/>
            <person name="Goodwin S."/>
            <person name="Spatafora J."/>
            <person name="Crous P."/>
            <person name="Grigoriev I."/>
        </authorList>
    </citation>
    <scope>NUCLEOTIDE SEQUENCE</scope>
    <source>
        <strain evidence="2">CBS 113818</strain>
    </source>
</reference>
<dbReference type="EMBL" id="MU006221">
    <property type="protein sequence ID" value="KAF2829033.1"/>
    <property type="molecule type" value="Genomic_DNA"/>
</dbReference>
<sequence length="197" mass="22882">MIAEGEGRTDSVVGAGNHSDVEEDFEEEDEESVAFHEEQYEEMESEDDDEEMEPQWDNQEVEYDEDQRIDHEAEDSQEEENEQDEREEELDYEMEPEDMEPEDMEQLSDCSDDSEDDAYNAIARKKNGNINYEKPMISPLRNERTNELISGFPVDYEELRQLTDSEVTVILQALRNEEDGTPGQSRIILRVAMGVPN</sequence>
<name>A0A6A7A788_9PLEO</name>
<proteinExistence type="predicted"/>
<dbReference type="AlphaFoldDB" id="A0A6A7A788"/>
<feature type="compositionally biased region" description="Acidic residues" evidence="1">
    <location>
        <begin position="39"/>
        <end position="65"/>
    </location>
</feature>
<dbReference type="Proteomes" id="UP000799424">
    <property type="component" value="Unassembled WGS sequence"/>
</dbReference>
<accession>A0A6A7A788</accession>
<feature type="compositionally biased region" description="Acidic residues" evidence="1">
    <location>
        <begin position="72"/>
        <end position="115"/>
    </location>
</feature>
<protein>
    <submittedName>
        <fullName evidence="2">Uncharacterized protein</fullName>
    </submittedName>
</protein>
<organism evidence="2 3">
    <name type="scientific">Ophiobolus disseminans</name>
    <dbReference type="NCBI Taxonomy" id="1469910"/>
    <lineage>
        <taxon>Eukaryota</taxon>
        <taxon>Fungi</taxon>
        <taxon>Dikarya</taxon>
        <taxon>Ascomycota</taxon>
        <taxon>Pezizomycotina</taxon>
        <taxon>Dothideomycetes</taxon>
        <taxon>Pleosporomycetidae</taxon>
        <taxon>Pleosporales</taxon>
        <taxon>Pleosporineae</taxon>
        <taxon>Phaeosphaeriaceae</taxon>
        <taxon>Ophiobolus</taxon>
    </lineage>
</organism>
<feature type="region of interest" description="Disordered" evidence="1">
    <location>
        <begin position="1"/>
        <end position="115"/>
    </location>
</feature>
<feature type="compositionally biased region" description="Acidic residues" evidence="1">
    <location>
        <begin position="21"/>
        <end position="32"/>
    </location>
</feature>
<keyword evidence="3" id="KW-1185">Reference proteome</keyword>
<gene>
    <name evidence="2" type="ORF">CC86DRAFT_464745</name>
</gene>
<evidence type="ECO:0000313" key="3">
    <source>
        <dbReference type="Proteomes" id="UP000799424"/>
    </source>
</evidence>
<evidence type="ECO:0000313" key="2">
    <source>
        <dbReference type="EMBL" id="KAF2829033.1"/>
    </source>
</evidence>